<comment type="subcellular location">
    <subcellularLocation>
        <location evidence="1">Cell membrane</location>
        <topology evidence="1">Multi-pass membrane protein</topology>
    </subcellularLocation>
</comment>
<feature type="transmembrane region" description="Helical" evidence="7">
    <location>
        <begin position="144"/>
        <end position="162"/>
    </location>
</feature>
<feature type="transmembrane region" description="Helical" evidence="7">
    <location>
        <begin position="237"/>
        <end position="255"/>
    </location>
</feature>
<sequence>MTTQAVPAPGPVEEKQHMVLMFVGLMLSMLLAALNQTVLSTALPTIVGELHGVSDMLWVITAFILASTITMPIYGKLGDLMGRKALLIAAIILFMIGSVIGGLANDMGVLITARVVQGLGGGGLMILSQAVIADVVPARERGKYMGMMGGVFAIASVAGPLLGGWFTEGPGWRWVFWINIPLGLLALAGAVFFLKLPKHSGKPRLDLGGMALLAIATTCLVLFATWGGGKYEWTDPIILGLIAGAIVSAVAFVLVERRTAEPIIPLHLFKDLNFNLSTVAGLLIGVAMFGAIGYLPTYLQMAFSVNATESGLLMIPMMGALLVASVVSGQLVSRTGRYKWMPIAGGVLVAIALVLLSTLKPESPLWEICAYLAVMGLGLGLSMQIMVLIVQNSFPLREVGTATASNNFFRQIGATLGSAVVGSLFASRLAELLAARLPAAATGGGTPGGDNSLTPAVVGQLPAPIKEAIVSSYNDALTPIFIWMVPLALGAAVLMCFVKQKPLATAIEHDVLSESISEGNILITADDADSEALVPASRSGN</sequence>
<dbReference type="InterPro" id="IPR036259">
    <property type="entry name" value="MFS_trans_sf"/>
</dbReference>
<protein>
    <submittedName>
        <fullName evidence="9">EmrB/QacA subfamily drug resistance transporter</fullName>
    </submittedName>
</protein>
<dbReference type="InterPro" id="IPR011701">
    <property type="entry name" value="MFS"/>
</dbReference>
<evidence type="ECO:0000259" key="8">
    <source>
        <dbReference type="PROSITE" id="PS50850"/>
    </source>
</evidence>
<feature type="transmembrane region" description="Helical" evidence="7">
    <location>
        <begin position="205"/>
        <end position="225"/>
    </location>
</feature>
<feature type="transmembrane region" description="Helical" evidence="7">
    <location>
        <begin position="276"/>
        <end position="299"/>
    </location>
</feature>
<evidence type="ECO:0000256" key="6">
    <source>
        <dbReference type="ARBA" id="ARBA00023136"/>
    </source>
</evidence>
<evidence type="ECO:0000256" key="1">
    <source>
        <dbReference type="ARBA" id="ARBA00004651"/>
    </source>
</evidence>
<gene>
    <name evidence="9" type="ORF">J2X01_002297</name>
</gene>
<dbReference type="RefSeq" id="WP_310057005.1">
    <property type="nucleotide sequence ID" value="NZ_JAVDVQ010000008.1"/>
</dbReference>
<name>A0ABU1UCU1_9MICC</name>
<dbReference type="PANTHER" id="PTHR23501">
    <property type="entry name" value="MAJOR FACILITATOR SUPERFAMILY"/>
    <property type="match status" value="1"/>
</dbReference>
<evidence type="ECO:0000313" key="9">
    <source>
        <dbReference type="EMBL" id="MDR7083007.1"/>
    </source>
</evidence>
<feature type="transmembrane region" description="Helical" evidence="7">
    <location>
        <begin position="480"/>
        <end position="498"/>
    </location>
</feature>
<dbReference type="PANTHER" id="PTHR23501:SF197">
    <property type="entry name" value="COMD"/>
    <property type="match status" value="1"/>
</dbReference>
<dbReference type="Gene3D" id="1.20.1250.20">
    <property type="entry name" value="MFS general substrate transporter like domains"/>
    <property type="match status" value="1"/>
</dbReference>
<dbReference type="CDD" id="cd17502">
    <property type="entry name" value="MFS_Azr1_MDR_like"/>
    <property type="match status" value="1"/>
</dbReference>
<keyword evidence="5 7" id="KW-1133">Transmembrane helix</keyword>
<feature type="transmembrane region" description="Helical" evidence="7">
    <location>
        <begin position="86"/>
        <end position="104"/>
    </location>
</feature>
<dbReference type="EMBL" id="JAVDVQ010000008">
    <property type="protein sequence ID" value="MDR7083007.1"/>
    <property type="molecule type" value="Genomic_DNA"/>
</dbReference>
<evidence type="ECO:0000256" key="7">
    <source>
        <dbReference type="SAM" id="Phobius"/>
    </source>
</evidence>
<dbReference type="NCBIfam" id="TIGR00711">
    <property type="entry name" value="efflux_EmrB"/>
    <property type="match status" value="1"/>
</dbReference>
<dbReference type="SUPFAM" id="SSF103473">
    <property type="entry name" value="MFS general substrate transporter"/>
    <property type="match status" value="1"/>
</dbReference>
<dbReference type="Pfam" id="PF07690">
    <property type="entry name" value="MFS_1"/>
    <property type="match status" value="1"/>
</dbReference>
<feature type="transmembrane region" description="Helical" evidence="7">
    <location>
        <begin position="365"/>
        <end position="390"/>
    </location>
</feature>
<keyword evidence="4 7" id="KW-0812">Transmembrane</keyword>
<feature type="transmembrane region" description="Helical" evidence="7">
    <location>
        <begin position="411"/>
        <end position="430"/>
    </location>
</feature>
<organism evidence="9 10">
    <name type="scientific">Arthrobacter ginsengisoli</name>
    <dbReference type="NCBI Taxonomy" id="1356565"/>
    <lineage>
        <taxon>Bacteria</taxon>
        <taxon>Bacillati</taxon>
        <taxon>Actinomycetota</taxon>
        <taxon>Actinomycetes</taxon>
        <taxon>Micrococcales</taxon>
        <taxon>Micrococcaceae</taxon>
        <taxon>Arthrobacter</taxon>
    </lineage>
</organism>
<evidence type="ECO:0000313" key="10">
    <source>
        <dbReference type="Proteomes" id="UP001252243"/>
    </source>
</evidence>
<feature type="transmembrane region" description="Helical" evidence="7">
    <location>
        <begin position="340"/>
        <end position="359"/>
    </location>
</feature>
<feature type="transmembrane region" description="Helical" evidence="7">
    <location>
        <begin position="311"/>
        <end position="333"/>
    </location>
</feature>
<keyword evidence="6 7" id="KW-0472">Membrane</keyword>
<keyword evidence="10" id="KW-1185">Reference proteome</keyword>
<dbReference type="Gene3D" id="1.20.1720.10">
    <property type="entry name" value="Multidrug resistance protein D"/>
    <property type="match status" value="1"/>
</dbReference>
<reference evidence="9 10" key="1">
    <citation type="submission" date="2023-07" db="EMBL/GenBank/DDBJ databases">
        <title>Sorghum-associated microbial communities from plants grown in Nebraska, USA.</title>
        <authorList>
            <person name="Schachtman D."/>
        </authorList>
    </citation>
    <scope>NUCLEOTIDE SEQUENCE [LARGE SCALE GENOMIC DNA]</scope>
    <source>
        <strain evidence="9 10">BE167</strain>
    </source>
</reference>
<keyword evidence="3" id="KW-1003">Cell membrane</keyword>
<evidence type="ECO:0000256" key="3">
    <source>
        <dbReference type="ARBA" id="ARBA00022475"/>
    </source>
</evidence>
<dbReference type="InterPro" id="IPR020846">
    <property type="entry name" value="MFS_dom"/>
</dbReference>
<accession>A0ABU1UCU1</accession>
<feature type="transmembrane region" description="Helical" evidence="7">
    <location>
        <begin position="18"/>
        <end position="36"/>
    </location>
</feature>
<proteinExistence type="predicted"/>
<dbReference type="InterPro" id="IPR004638">
    <property type="entry name" value="EmrB-like"/>
</dbReference>
<keyword evidence="2" id="KW-0813">Transport</keyword>
<feature type="domain" description="Major facilitator superfamily (MFS) profile" evidence="8">
    <location>
        <begin position="21"/>
        <end position="503"/>
    </location>
</feature>
<dbReference type="Proteomes" id="UP001252243">
    <property type="component" value="Unassembled WGS sequence"/>
</dbReference>
<evidence type="ECO:0000256" key="5">
    <source>
        <dbReference type="ARBA" id="ARBA00022989"/>
    </source>
</evidence>
<evidence type="ECO:0000256" key="2">
    <source>
        <dbReference type="ARBA" id="ARBA00022448"/>
    </source>
</evidence>
<feature type="transmembrane region" description="Helical" evidence="7">
    <location>
        <begin position="110"/>
        <end position="132"/>
    </location>
</feature>
<dbReference type="PROSITE" id="PS50850">
    <property type="entry name" value="MFS"/>
    <property type="match status" value="1"/>
</dbReference>
<evidence type="ECO:0000256" key="4">
    <source>
        <dbReference type="ARBA" id="ARBA00022692"/>
    </source>
</evidence>
<feature type="transmembrane region" description="Helical" evidence="7">
    <location>
        <begin position="174"/>
        <end position="193"/>
    </location>
</feature>
<comment type="caution">
    <text evidence="9">The sequence shown here is derived from an EMBL/GenBank/DDBJ whole genome shotgun (WGS) entry which is preliminary data.</text>
</comment>
<feature type="transmembrane region" description="Helical" evidence="7">
    <location>
        <begin position="56"/>
        <end position="74"/>
    </location>
</feature>
<dbReference type="PRINTS" id="PR01036">
    <property type="entry name" value="TCRTETB"/>
</dbReference>